<reference evidence="2" key="1">
    <citation type="journal article" date="2019" name="Int. J. Syst. Evol. Microbiol.">
        <title>The Global Catalogue of Microorganisms (GCM) 10K type strain sequencing project: providing services to taxonomists for standard genome sequencing and annotation.</title>
        <authorList>
            <consortium name="The Broad Institute Genomics Platform"/>
            <consortium name="The Broad Institute Genome Sequencing Center for Infectious Disease"/>
            <person name="Wu L."/>
            <person name="Ma J."/>
        </authorList>
    </citation>
    <scope>NUCLEOTIDE SEQUENCE [LARGE SCALE GENOMIC DNA]</scope>
    <source>
        <strain evidence="2">KCTC 52640</strain>
    </source>
</reference>
<dbReference type="PROSITE" id="PS51273">
    <property type="entry name" value="GATASE_TYPE_1"/>
    <property type="match status" value="1"/>
</dbReference>
<dbReference type="Gene3D" id="3.40.50.880">
    <property type="match status" value="1"/>
</dbReference>
<dbReference type="InterPro" id="IPR011697">
    <property type="entry name" value="Peptidase_C26"/>
</dbReference>
<dbReference type="SUPFAM" id="SSF52317">
    <property type="entry name" value="Class I glutamine amidotransferase-like"/>
    <property type="match status" value="1"/>
</dbReference>
<sequence>MPANIDGLVIGGGDDIASDLYAASPVFDRSADRERDAFELAAIKSALERGRPLLGICRGAQLINVCGGGTLYESISAMRRHTSNRANPLACKPVALKKHSHLSAVTARTRLRVNSLHHQAVHQLGQGLSASARDADGFVQAIEARARGFVIGVQWHPEYLFYRPAQRRLFRALVAAAIDHRS</sequence>
<dbReference type="Pfam" id="PF07722">
    <property type="entry name" value="Peptidase_C26"/>
    <property type="match status" value="1"/>
</dbReference>
<dbReference type="InterPro" id="IPR044668">
    <property type="entry name" value="PuuD-like"/>
</dbReference>
<evidence type="ECO:0000313" key="2">
    <source>
        <dbReference type="Proteomes" id="UP001595462"/>
    </source>
</evidence>
<gene>
    <name evidence="1" type="ORF">ACFOSU_07860</name>
</gene>
<proteinExistence type="predicted"/>
<dbReference type="PANTHER" id="PTHR43235">
    <property type="entry name" value="GLUTAMINE AMIDOTRANSFERASE PB2B2.05-RELATED"/>
    <property type="match status" value="1"/>
</dbReference>
<dbReference type="GO" id="GO:0016787">
    <property type="term" value="F:hydrolase activity"/>
    <property type="evidence" value="ECO:0007669"/>
    <property type="project" value="UniProtKB-KW"/>
</dbReference>
<dbReference type="PANTHER" id="PTHR43235:SF1">
    <property type="entry name" value="GLUTAMINE AMIDOTRANSFERASE PB2B2.05-RELATED"/>
    <property type="match status" value="1"/>
</dbReference>
<keyword evidence="1" id="KW-0378">Hydrolase</keyword>
<comment type="caution">
    <text evidence="1">The sequence shown here is derived from an EMBL/GenBank/DDBJ whole genome shotgun (WGS) entry which is preliminary data.</text>
</comment>
<evidence type="ECO:0000313" key="1">
    <source>
        <dbReference type="EMBL" id="MFC3103804.1"/>
    </source>
</evidence>
<dbReference type="InterPro" id="IPR029062">
    <property type="entry name" value="Class_I_gatase-like"/>
</dbReference>
<accession>A0ABV7EM91</accession>
<dbReference type="EMBL" id="JBHRSS010000003">
    <property type="protein sequence ID" value="MFC3103804.1"/>
    <property type="molecule type" value="Genomic_DNA"/>
</dbReference>
<keyword evidence="2" id="KW-1185">Reference proteome</keyword>
<dbReference type="CDD" id="cd01745">
    <property type="entry name" value="GATase1_2"/>
    <property type="match status" value="1"/>
</dbReference>
<dbReference type="RefSeq" id="WP_380688184.1">
    <property type="nucleotide sequence ID" value="NZ_JBHRSS010000003.1"/>
</dbReference>
<organism evidence="1 2">
    <name type="scientific">Salinisphaera aquimarina</name>
    <dbReference type="NCBI Taxonomy" id="2094031"/>
    <lineage>
        <taxon>Bacteria</taxon>
        <taxon>Pseudomonadati</taxon>
        <taxon>Pseudomonadota</taxon>
        <taxon>Gammaproteobacteria</taxon>
        <taxon>Salinisphaerales</taxon>
        <taxon>Salinisphaeraceae</taxon>
        <taxon>Salinisphaera</taxon>
    </lineage>
</organism>
<name>A0ABV7EM91_9GAMM</name>
<protein>
    <submittedName>
        <fullName evidence="1">Gamma-glutamyl-gamma-aminobutyrate hydrolase family protein</fullName>
    </submittedName>
</protein>
<dbReference type="Proteomes" id="UP001595462">
    <property type="component" value="Unassembled WGS sequence"/>
</dbReference>